<sequence length="195" mass="20020">MYGAAYSAPPPPAPGRPVQVMVGALAVFAAAAMTLAETVFEILIFQSFSELDSTGELGTSMQPWLIITIVLNMLVTIGLGLAALLTVRRQPVGRILIWSVGGLCAALRLCCLSGIGMFGAINAAVGSAASDSDMSISQLAPGWEIAGSAIFGVLALAGVTVAMIVVGLRPVGAWFRAARPAAPAAPAQPYRPYGY</sequence>
<protein>
    <submittedName>
        <fullName evidence="2">Uncharacterized protein</fullName>
    </submittedName>
</protein>
<evidence type="ECO:0000313" key="2">
    <source>
        <dbReference type="EMBL" id="BCJ39069.1"/>
    </source>
</evidence>
<dbReference type="KEGG" id="atl:Athai_65720"/>
<evidence type="ECO:0000256" key="1">
    <source>
        <dbReference type="SAM" id="Phobius"/>
    </source>
</evidence>
<evidence type="ECO:0000313" key="3">
    <source>
        <dbReference type="Proteomes" id="UP000611640"/>
    </source>
</evidence>
<feature type="transmembrane region" description="Helical" evidence="1">
    <location>
        <begin position="97"/>
        <end position="125"/>
    </location>
</feature>
<dbReference type="EMBL" id="AP023355">
    <property type="protein sequence ID" value="BCJ39069.1"/>
    <property type="molecule type" value="Genomic_DNA"/>
</dbReference>
<feature type="transmembrane region" description="Helical" evidence="1">
    <location>
        <begin position="64"/>
        <end position="85"/>
    </location>
</feature>
<keyword evidence="3" id="KW-1185">Reference proteome</keyword>
<feature type="transmembrane region" description="Helical" evidence="1">
    <location>
        <begin position="20"/>
        <end position="44"/>
    </location>
</feature>
<name>A0A7R7DWJ6_9ACTN</name>
<feature type="transmembrane region" description="Helical" evidence="1">
    <location>
        <begin position="145"/>
        <end position="168"/>
    </location>
</feature>
<proteinExistence type="predicted"/>
<dbReference type="Proteomes" id="UP000611640">
    <property type="component" value="Chromosome"/>
</dbReference>
<keyword evidence="1" id="KW-0812">Transmembrane</keyword>
<reference evidence="2 3" key="1">
    <citation type="submission" date="2020-08" db="EMBL/GenBank/DDBJ databases">
        <title>Whole genome shotgun sequence of Actinocatenispora thailandica NBRC 105041.</title>
        <authorList>
            <person name="Komaki H."/>
            <person name="Tamura T."/>
        </authorList>
    </citation>
    <scope>NUCLEOTIDE SEQUENCE [LARGE SCALE GENOMIC DNA]</scope>
    <source>
        <strain evidence="2 3">NBRC 105041</strain>
    </source>
</reference>
<gene>
    <name evidence="2" type="ORF">Athai_65720</name>
</gene>
<organism evidence="2 3">
    <name type="scientific">Actinocatenispora thailandica</name>
    <dbReference type="NCBI Taxonomy" id="227318"/>
    <lineage>
        <taxon>Bacteria</taxon>
        <taxon>Bacillati</taxon>
        <taxon>Actinomycetota</taxon>
        <taxon>Actinomycetes</taxon>
        <taxon>Micromonosporales</taxon>
        <taxon>Micromonosporaceae</taxon>
        <taxon>Actinocatenispora</taxon>
    </lineage>
</organism>
<dbReference type="RefSeq" id="WP_203964995.1">
    <property type="nucleotide sequence ID" value="NZ_AP023355.1"/>
</dbReference>
<keyword evidence="1" id="KW-0472">Membrane</keyword>
<dbReference type="AlphaFoldDB" id="A0A7R7DWJ6"/>
<accession>A0A7R7DWJ6</accession>
<keyword evidence="1" id="KW-1133">Transmembrane helix</keyword>